<organism evidence="1">
    <name type="scientific">viral metagenome</name>
    <dbReference type="NCBI Taxonomy" id="1070528"/>
    <lineage>
        <taxon>unclassified sequences</taxon>
        <taxon>metagenomes</taxon>
        <taxon>organismal metagenomes</taxon>
    </lineage>
</organism>
<protein>
    <submittedName>
        <fullName evidence="1">Uncharacterized protein</fullName>
    </submittedName>
</protein>
<name>A0A6H1ZA14_9ZZZZ</name>
<dbReference type="AlphaFoldDB" id="A0A6H1ZA14"/>
<proteinExistence type="predicted"/>
<evidence type="ECO:0000313" key="2">
    <source>
        <dbReference type="EMBL" id="QJH94893.1"/>
    </source>
</evidence>
<evidence type="ECO:0000313" key="1">
    <source>
        <dbReference type="EMBL" id="QJA44746.1"/>
    </source>
</evidence>
<reference evidence="1" key="1">
    <citation type="submission" date="2020-03" db="EMBL/GenBank/DDBJ databases">
        <title>The deep terrestrial virosphere.</title>
        <authorList>
            <person name="Holmfeldt K."/>
            <person name="Nilsson E."/>
            <person name="Simone D."/>
            <person name="Lopez-Fernandez M."/>
            <person name="Wu X."/>
            <person name="de Brujin I."/>
            <person name="Lundin D."/>
            <person name="Andersson A."/>
            <person name="Bertilsson S."/>
            <person name="Dopson M."/>
        </authorList>
    </citation>
    <scope>NUCLEOTIDE SEQUENCE</scope>
    <source>
        <strain evidence="1">TM448A00147</strain>
        <strain evidence="2">TM448B00305</strain>
    </source>
</reference>
<gene>
    <name evidence="1" type="ORF">TM448A00147_0005</name>
    <name evidence="2" type="ORF">TM448B00305_0014</name>
</gene>
<dbReference type="EMBL" id="MT144608">
    <property type="protein sequence ID" value="QJH94893.1"/>
    <property type="molecule type" value="Genomic_DNA"/>
</dbReference>
<accession>A0A6H1ZA14</accession>
<sequence>MPKGDDPGLGEFVVTALNMDAVITYDGKVPDGTAGELPKFKGNEGVDCGLTKECGDFEVGCCGGLISESMTCPAVVERDRELEDEGDILGLAALYKAQYADTEALRRRFEEADSKFSAAILATMCECPAVRPARLGMVVKCVRVKGHSPPHIWGSRNGMRFAGWENEEDGG</sequence>
<dbReference type="EMBL" id="MT143980">
    <property type="protein sequence ID" value="QJA44746.1"/>
    <property type="molecule type" value="Genomic_DNA"/>
</dbReference>